<accession>Q91GD8</accession>
<dbReference type="Proteomes" id="UP000203221">
    <property type="component" value="Segment"/>
</dbReference>
<evidence type="ECO:0000313" key="2">
    <source>
        <dbReference type="EMBL" id="AAK85681.1"/>
    </source>
</evidence>
<dbReference type="OrthoDB" id="10911at10239"/>
<feature type="region of interest" description="Disordered" evidence="1">
    <location>
        <begin position="1"/>
        <end position="23"/>
    </location>
</feature>
<dbReference type="EMBL" id="AY043265">
    <property type="protein sequence ID" value="AAK85681.1"/>
    <property type="molecule type" value="Genomic_DNA"/>
</dbReference>
<reference evidence="2 3" key="1">
    <citation type="journal article" date="2002" name="J. Gen. Virol.">
        <title>Whole genome analysis of the Epiphyas postvittana nucleopolyhedrovirus.</title>
        <authorList>
            <person name="Hyink O."/>
            <person name="Dellow R.A."/>
            <person name="Olsen M.J."/>
            <person name="Caradoc-Davies K.M.B."/>
            <person name="Drake K."/>
            <person name="Herniou E.A."/>
            <person name="Cory J.S."/>
            <person name="O'Reilly D.R."/>
            <person name="Ward V.K."/>
        </authorList>
    </citation>
    <scope>NUCLEOTIDE SEQUENCE [LARGE SCALE GENOMIC DNA]</scope>
</reference>
<dbReference type="RefSeq" id="NP_203286.1">
    <property type="nucleotide sequence ID" value="NC_003083.1"/>
</dbReference>
<evidence type="ECO:0000313" key="3">
    <source>
        <dbReference type="Proteomes" id="UP000203221"/>
    </source>
</evidence>
<organism evidence="2 3">
    <name type="scientific">Epiphyas postvittana nucleopolyhedrovirus</name>
    <name type="common">EppoMNPV</name>
    <dbReference type="NCBI Taxonomy" id="70600"/>
    <lineage>
        <taxon>Viruses</taxon>
        <taxon>Viruses incertae sedis</taxon>
        <taxon>Naldaviricetes</taxon>
        <taxon>Lefavirales</taxon>
        <taxon>Baculoviridae</taxon>
        <taxon>Alphabaculovirus</taxon>
        <taxon>Alphabaculovirus eppostvittanae</taxon>
    </lineage>
</organism>
<feature type="compositionally biased region" description="Basic residues" evidence="1">
    <location>
        <begin position="1"/>
        <end position="12"/>
    </location>
</feature>
<evidence type="ECO:0000256" key="1">
    <source>
        <dbReference type="SAM" id="MobiDB-lite"/>
    </source>
</evidence>
<dbReference type="KEGG" id="vg:1727438"/>
<proteinExistence type="predicted"/>
<sequence length="220" mass="25537">MPSNKQKPKVPPRAKLEKNKQFKATQQVHEKIEKFSRNIKKTLKPAQLAAFVNINFDLPTVDTSVQNAYDHRKPSIFNDTNVRSFLEKNTFVVVFAHPTYNIEYNSVGKNGVIIKCANINKKLLFEDENKKLLNVLPTSTAFRVQINNENPMHVERVTYNDNKLEIQLKMSTQLLNKLLPMLKCVIYFNILTTNQTPWNVPDELFNTFVNLKLRTPNYTL</sequence>
<keyword evidence="3" id="KW-1185">Reference proteome</keyword>
<dbReference type="GeneID" id="1727438"/>
<protein>
    <submittedName>
        <fullName evidence="2">Uncharacterized protein</fullName>
    </submittedName>
</protein>
<organismHost>
    <name type="scientific">Lepidoptera</name>
    <name type="common">moths &amp; butterflies</name>
    <dbReference type="NCBI Taxonomy" id="7088"/>
</organismHost>
<name>Q91GD8_NPVEP</name>